<accession>A0A674HU48</accession>
<keyword evidence="3" id="KW-1185">Reference proteome</keyword>
<dbReference type="Proteomes" id="UP000472274">
    <property type="component" value="Unplaced"/>
</dbReference>
<dbReference type="InParanoid" id="A0A674HU48"/>
<sequence>SLHRKDHFILSASSTHLSNSDTHVQQSLTCDSPTLPPLGFSLFPHSEMQLQDQQLLEKLLQLHTSMQELKVECAYWESSDPSRETIRARARSSSEDMGAPVPTGGSTPSLKGETSRRNSIP</sequence>
<name>A0A674HU48_9SAUR</name>
<organism evidence="2 3">
    <name type="scientific">Terrapene triunguis</name>
    <name type="common">Three-toed box turtle</name>
    <dbReference type="NCBI Taxonomy" id="2587831"/>
    <lineage>
        <taxon>Eukaryota</taxon>
        <taxon>Metazoa</taxon>
        <taxon>Chordata</taxon>
        <taxon>Craniata</taxon>
        <taxon>Vertebrata</taxon>
        <taxon>Euteleostomi</taxon>
        <taxon>Archelosauria</taxon>
        <taxon>Testudinata</taxon>
        <taxon>Testudines</taxon>
        <taxon>Cryptodira</taxon>
        <taxon>Durocryptodira</taxon>
        <taxon>Testudinoidea</taxon>
        <taxon>Emydidae</taxon>
        <taxon>Terrapene</taxon>
    </lineage>
</organism>
<feature type="region of interest" description="Disordered" evidence="1">
    <location>
        <begin position="78"/>
        <end position="121"/>
    </location>
</feature>
<reference evidence="2" key="2">
    <citation type="submission" date="2025-09" db="UniProtKB">
        <authorList>
            <consortium name="Ensembl"/>
        </authorList>
    </citation>
    <scope>IDENTIFICATION</scope>
</reference>
<protein>
    <submittedName>
        <fullName evidence="2">Uncharacterized protein</fullName>
    </submittedName>
</protein>
<dbReference type="Ensembl" id="ENSTMTT00000000606.1">
    <property type="protein sequence ID" value="ENSTMTP00000000591.1"/>
    <property type="gene ID" value="ENSTMTG00000000505.1"/>
</dbReference>
<dbReference type="AlphaFoldDB" id="A0A674HU48"/>
<proteinExistence type="predicted"/>
<dbReference type="GeneTree" id="ENSGT00960000192293"/>
<reference evidence="2" key="1">
    <citation type="submission" date="2025-08" db="UniProtKB">
        <authorList>
            <consortium name="Ensembl"/>
        </authorList>
    </citation>
    <scope>IDENTIFICATION</scope>
</reference>
<evidence type="ECO:0000313" key="3">
    <source>
        <dbReference type="Proteomes" id="UP000472274"/>
    </source>
</evidence>
<evidence type="ECO:0000313" key="2">
    <source>
        <dbReference type="Ensembl" id="ENSTMTP00000000591.1"/>
    </source>
</evidence>
<evidence type="ECO:0000256" key="1">
    <source>
        <dbReference type="SAM" id="MobiDB-lite"/>
    </source>
</evidence>